<feature type="domain" description="PX" evidence="1">
    <location>
        <begin position="277"/>
        <end position="341"/>
    </location>
</feature>
<sequence length="379" mass="42176">MPSQPRVTLTDSPVLEAKNATLRTAIEAHVAWHGDAALVLARDRLTHQRDGLRAQLARAQDVRLVTASVVGCRKSVRDGRHCAEYHIEVVTETHGTLHVWHNGAKFSSLATLLKVQDPSLPSVPGTDVRRFTEAALRERIVLLNAFLTAIVDQTKDLRWGILVHEDLRVFHSSAKARSSTLSPAQQRRVNELLADMTAERDVHDEFKWLRARLGSYTDGDTNALLAAETSRLAQEVEELQSLVAATERVSLLSARVVEGRKGPATDEYKLEVQTATRGTLYVWHRYSTYCGLRTLLVSKAKANLPPLPAPRLFSLVTDSIIADRVSKLNAFFEATQTHDEVQWGIRIDDKTTVYKHRKRSCSGDRISFASTSASSDDEA</sequence>
<organism evidence="2 3">
    <name type="scientific">Achlya hypogyna</name>
    <name type="common">Oomycete</name>
    <name type="synonym">Protoachlya hypogyna</name>
    <dbReference type="NCBI Taxonomy" id="1202772"/>
    <lineage>
        <taxon>Eukaryota</taxon>
        <taxon>Sar</taxon>
        <taxon>Stramenopiles</taxon>
        <taxon>Oomycota</taxon>
        <taxon>Saprolegniomycetes</taxon>
        <taxon>Saprolegniales</taxon>
        <taxon>Achlyaceae</taxon>
        <taxon>Achlya</taxon>
    </lineage>
</organism>
<dbReference type="GO" id="GO:0035091">
    <property type="term" value="F:phosphatidylinositol binding"/>
    <property type="evidence" value="ECO:0007669"/>
    <property type="project" value="InterPro"/>
</dbReference>
<evidence type="ECO:0000313" key="3">
    <source>
        <dbReference type="Proteomes" id="UP000243579"/>
    </source>
</evidence>
<dbReference type="InterPro" id="IPR001683">
    <property type="entry name" value="PX_dom"/>
</dbReference>
<dbReference type="OrthoDB" id="72863at2759"/>
<dbReference type="Proteomes" id="UP000243579">
    <property type="component" value="Unassembled WGS sequence"/>
</dbReference>
<name>A0A1V9ZDR1_ACHHY</name>
<accession>A0A1V9ZDR1</accession>
<gene>
    <name evidence="2" type="ORF">ACHHYP_16897</name>
</gene>
<dbReference type="AlphaFoldDB" id="A0A1V9ZDR1"/>
<dbReference type="CDD" id="cd06093">
    <property type="entry name" value="PX_domain"/>
    <property type="match status" value="1"/>
</dbReference>
<proteinExistence type="predicted"/>
<protein>
    <submittedName>
        <fullName evidence="2">Myosin-like protein</fullName>
    </submittedName>
</protein>
<dbReference type="Pfam" id="PF00787">
    <property type="entry name" value="PX"/>
    <property type="match status" value="1"/>
</dbReference>
<comment type="caution">
    <text evidence="2">The sequence shown here is derived from an EMBL/GenBank/DDBJ whole genome shotgun (WGS) entry which is preliminary data.</text>
</comment>
<evidence type="ECO:0000259" key="1">
    <source>
        <dbReference type="Pfam" id="PF00787"/>
    </source>
</evidence>
<dbReference type="InterPro" id="IPR036871">
    <property type="entry name" value="PX_dom_sf"/>
</dbReference>
<dbReference type="EMBL" id="JNBR01000153">
    <property type="protein sequence ID" value="OQR96145.1"/>
    <property type="molecule type" value="Genomic_DNA"/>
</dbReference>
<reference evidence="2 3" key="1">
    <citation type="journal article" date="2014" name="Genome Biol. Evol.">
        <title>The secreted proteins of Achlya hypogyna and Thraustotheca clavata identify the ancestral oomycete secretome and reveal gene acquisitions by horizontal gene transfer.</title>
        <authorList>
            <person name="Misner I."/>
            <person name="Blouin N."/>
            <person name="Leonard G."/>
            <person name="Richards T.A."/>
            <person name="Lane C.E."/>
        </authorList>
    </citation>
    <scope>NUCLEOTIDE SEQUENCE [LARGE SCALE GENOMIC DNA]</scope>
    <source>
        <strain evidence="2 3">ATCC 48635</strain>
    </source>
</reference>
<dbReference type="STRING" id="1202772.A0A1V9ZDR1"/>
<dbReference type="SUPFAM" id="SSF64268">
    <property type="entry name" value="PX domain"/>
    <property type="match status" value="2"/>
</dbReference>
<evidence type="ECO:0000313" key="2">
    <source>
        <dbReference type="EMBL" id="OQR96145.1"/>
    </source>
</evidence>
<dbReference type="Gene3D" id="3.30.1520.10">
    <property type="entry name" value="Phox-like domain"/>
    <property type="match status" value="2"/>
</dbReference>
<keyword evidence="3" id="KW-1185">Reference proteome</keyword>